<dbReference type="AlphaFoldDB" id="A0A2I0X5E2"/>
<evidence type="ECO:0000313" key="1">
    <source>
        <dbReference type="EMBL" id="PKU83120.1"/>
    </source>
</evidence>
<organism evidence="1 2">
    <name type="scientific">Dendrobium catenatum</name>
    <dbReference type="NCBI Taxonomy" id="906689"/>
    <lineage>
        <taxon>Eukaryota</taxon>
        <taxon>Viridiplantae</taxon>
        <taxon>Streptophyta</taxon>
        <taxon>Embryophyta</taxon>
        <taxon>Tracheophyta</taxon>
        <taxon>Spermatophyta</taxon>
        <taxon>Magnoliopsida</taxon>
        <taxon>Liliopsida</taxon>
        <taxon>Asparagales</taxon>
        <taxon>Orchidaceae</taxon>
        <taxon>Epidendroideae</taxon>
        <taxon>Malaxideae</taxon>
        <taxon>Dendrobiinae</taxon>
        <taxon>Dendrobium</taxon>
    </lineage>
</organism>
<evidence type="ECO:0000313" key="2">
    <source>
        <dbReference type="Proteomes" id="UP000233837"/>
    </source>
</evidence>
<accession>A0A2I0X5E2</accession>
<name>A0A2I0X5E2_9ASPA</name>
<sequence length="140" mass="15055">MLNSSPSKQPVNLVVPVVEPVVEILPSVESLVLNVEQDLALLPLVTSTSNPPLLNLNLPQAESSSSDQPFPHLLLHPSQVVLANSFASLPVDNPDPIEEDVLDEEISSSSKTEEVLQFSSCGLVEVLLLIEDYMGFLLGS</sequence>
<keyword evidence="2" id="KW-1185">Reference proteome</keyword>
<dbReference type="Proteomes" id="UP000233837">
    <property type="component" value="Unassembled WGS sequence"/>
</dbReference>
<reference evidence="1 2" key="2">
    <citation type="journal article" date="2017" name="Nature">
        <title>The Apostasia genome and the evolution of orchids.</title>
        <authorList>
            <person name="Zhang G.Q."/>
            <person name="Liu K.W."/>
            <person name="Li Z."/>
            <person name="Lohaus R."/>
            <person name="Hsiao Y.Y."/>
            <person name="Niu S.C."/>
            <person name="Wang J.Y."/>
            <person name="Lin Y.C."/>
            <person name="Xu Q."/>
            <person name="Chen L.J."/>
            <person name="Yoshida K."/>
            <person name="Fujiwara S."/>
            <person name="Wang Z.W."/>
            <person name="Zhang Y.Q."/>
            <person name="Mitsuda N."/>
            <person name="Wang M."/>
            <person name="Liu G.H."/>
            <person name="Pecoraro L."/>
            <person name="Huang H.X."/>
            <person name="Xiao X.J."/>
            <person name="Lin M."/>
            <person name="Wu X.Y."/>
            <person name="Wu W.L."/>
            <person name="Chen Y.Y."/>
            <person name="Chang S.B."/>
            <person name="Sakamoto S."/>
            <person name="Ohme-Takagi M."/>
            <person name="Yagi M."/>
            <person name="Zeng S.J."/>
            <person name="Shen C.Y."/>
            <person name="Yeh C.M."/>
            <person name="Luo Y.B."/>
            <person name="Tsai W.C."/>
            <person name="Van de Peer Y."/>
            <person name="Liu Z.J."/>
        </authorList>
    </citation>
    <scope>NUCLEOTIDE SEQUENCE [LARGE SCALE GENOMIC DNA]</scope>
    <source>
        <tissue evidence="1">The whole plant</tissue>
    </source>
</reference>
<dbReference type="EMBL" id="KZ502136">
    <property type="protein sequence ID" value="PKU83120.1"/>
    <property type="molecule type" value="Genomic_DNA"/>
</dbReference>
<proteinExistence type="predicted"/>
<protein>
    <submittedName>
        <fullName evidence="1">Uncharacterized protein</fullName>
    </submittedName>
</protein>
<reference evidence="1 2" key="1">
    <citation type="journal article" date="2016" name="Sci. Rep.">
        <title>The Dendrobium catenatum Lindl. genome sequence provides insights into polysaccharide synthase, floral development and adaptive evolution.</title>
        <authorList>
            <person name="Zhang G.Q."/>
            <person name="Xu Q."/>
            <person name="Bian C."/>
            <person name="Tsai W.C."/>
            <person name="Yeh C.M."/>
            <person name="Liu K.W."/>
            <person name="Yoshida K."/>
            <person name="Zhang L.S."/>
            <person name="Chang S.B."/>
            <person name="Chen F."/>
            <person name="Shi Y."/>
            <person name="Su Y.Y."/>
            <person name="Zhang Y.Q."/>
            <person name="Chen L.J."/>
            <person name="Yin Y."/>
            <person name="Lin M."/>
            <person name="Huang H."/>
            <person name="Deng H."/>
            <person name="Wang Z.W."/>
            <person name="Zhu S.L."/>
            <person name="Zhao X."/>
            <person name="Deng C."/>
            <person name="Niu S.C."/>
            <person name="Huang J."/>
            <person name="Wang M."/>
            <person name="Liu G.H."/>
            <person name="Yang H.J."/>
            <person name="Xiao X.J."/>
            <person name="Hsiao Y.Y."/>
            <person name="Wu W.L."/>
            <person name="Chen Y.Y."/>
            <person name="Mitsuda N."/>
            <person name="Ohme-Takagi M."/>
            <person name="Luo Y.B."/>
            <person name="Van de Peer Y."/>
            <person name="Liu Z.J."/>
        </authorList>
    </citation>
    <scope>NUCLEOTIDE SEQUENCE [LARGE SCALE GENOMIC DNA]</scope>
    <source>
        <tissue evidence="1">The whole plant</tissue>
    </source>
</reference>
<gene>
    <name evidence="1" type="ORF">MA16_Dca007778</name>
</gene>